<dbReference type="OrthoDB" id="10671631at2759"/>
<dbReference type="InParanoid" id="A0A194X564"/>
<sequence>MPTLEAKSGDWPYRGTNDEMPYYELSFCQSRGFTQQLHNMGRNSSTAAGRCLADFLGFLGERIVLELNAYLFYYWRHEITRLASFELLKDLKPYHNYINHISLEYCVGLDRIGNLVKLCEYTQSSLKSLKSIIFWFQITKRQLNAVLQSPNEQEWFRACKLLAVEKIEVKLRIVGRVPRHWTGDPREDGLPPSHILARSNVWNQRYPREGGYEDKEMAAMLKKILTPGRDWGLTDDLQEDFGMGRLFGDDGTSMNEA</sequence>
<evidence type="ECO:0000313" key="2">
    <source>
        <dbReference type="Proteomes" id="UP000070700"/>
    </source>
</evidence>
<evidence type="ECO:0000313" key="1">
    <source>
        <dbReference type="EMBL" id="KUJ14942.1"/>
    </source>
</evidence>
<dbReference type="Proteomes" id="UP000070700">
    <property type="component" value="Unassembled WGS sequence"/>
</dbReference>
<organism evidence="1 2">
    <name type="scientific">Mollisia scopiformis</name>
    <name type="common">Conifer needle endophyte fungus</name>
    <name type="synonym">Phialocephala scopiformis</name>
    <dbReference type="NCBI Taxonomy" id="149040"/>
    <lineage>
        <taxon>Eukaryota</taxon>
        <taxon>Fungi</taxon>
        <taxon>Dikarya</taxon>
        <taxon>Ascomycota</taxon>
        <taxon>Pezizomycotina</taxon>
        <taxon>Leotiomycetes</taxon>
        <taxon>Helotiales</taxon>
        <taxon>Mollisiaceae</taxon>
        <taxon>Mollisia</taxon>
    </lineage>
</organism>
<protein>
    <submittedName>
        <fullName evidence="1">Uncharacterized protein</fullName>
    </submittedName>
</protein>
<proteinExistence type="predicted"/>
<dbReference type="GeneID" id="28825036"/>
<dbReference type="KEGG" id="psco:LY89DRAFT_686541"/>
<dbReference type="RefSeq" id="XP_018069297.1">
    <property type="nucleotide sequence ID" value="XM_018215310.1"/>
</dbReference>
<gene>
    <name evidence="1" type="ORF">LY89DRAFT_686541</name>
</gene>
<dbReference type="AlphaFoldDB" id="A0A194X564"/>
<name>A0A194X564_MOLSC</name>
<dbReference type="EMBL" id="KQ947419">
    <property type="protein sequence ID" value="KUJ14942.1"/>
    <property type="molecule type" value="Genomic_DNA"/>
</dbReference>
<keyword evidence="2" id="KW-1185">Reference proteome</keyword>
<reference evidence="1 2" key="1">
    <citation type="submission" date="2015-10" db="EMBL/GenBank/DDBJ databases">
        <title>Full genome of DAOMC 229536 Phialocephala scopiformis, a fungal endophyte of spruce producing the potent anti-insectan compound rugulosin.</title>
        <authorList>
            <consortium name="DOE Joint Genome Institute"/>
            <person name="Walker A.K."/>
            <person name="Frasz S.L."/>
            <person name="Seifert K.A."/>
            <person name="Miller J.D."/>
            <person name="Mondo S.J."/>
            <person name="Labutti K."/>
            <person name="Lipzen A."/>
            <person name="Dockter R."/>
            <person name="Kennedy M."/>
            <person name="Grigoriev I.V."/>
            <person name="Spatafora J.W."/>
        </authorList>
    </citation>
    <scope>NUCLEOTIDE SEQUENCE [LARGE SCALE GENOMIC DNA]</scope>
    <source>
        <strain evidence="1 2">CBS 120377</strain>
    </source>
</reference>
<accession>A0A194X564</accession>